<dbReference type="UniPathway" id="UPA00138"/>
<dbReference type="InterPro" id="IPR001672">
    <property type="entry name" value="G6P_Isomerase"/>
</dbReference>
<dbReference type="InterPro" id="IPR046348">
    <property type="entry name" value="SIS_dom_sf"/>
</dbReference>
<comment type="similarity">
    <text evidence="2 7 8">Belongs to the GPI family.</text>
</comment>
<dbReference type="PRINTS" id="PR00662">
    <property type="entry name" value="G6PISOMERASE"/>
</dbReference>
<dbReference type="GO" id="GO:0097367">
    <property type="term" value="F:carbohydrate derivative binding"/>
    <property type="evidence" value="ECO:0007669"/>
    <property type="project" value="InterPro"/>
</dbReference>
<dbReference type="PROSITE" id="PS00174">
    <property type="entry name" value="P_GLUCOSE_ISOMERASE_2"/>
    <property type="match status" value="1"/>
</dbReference>
<dbReference type="Pfam" id="PF00342">
    <property type="entry name" value="PGI"/>
    <property type="match status" value="1"/>
</dbReference>
<dbReference type="UniPathway" id="UPA00109">
    <property type="reaction ID" value="UER00181"/>
</dbReference>
<evidence type="ECO:0000256" key="3">
    <source>
        <dbReference type="ARBA" id="ARBA00022432"/>
    </source>
</evidence>
<dbReference type="InterPro" id="IPR018189">
    <property type="entry name" value="Phosphoglucose_isomerase_CS"/>
</dbReference>
<evidence type="ECO:0000256" key="2">
    <source>
        <dbReference type="ARBA" id="ARBA00006604"/>
    </source>
</evidence>
<feature type="active site" evidence="7">
    <location>
        <position position="307"/>
    </location>
</feature>
<evidence type="ECO:0000256" key="6">
    <source>
        <dbReference type="ARBA" id="ARBA00029321"/>
    </source>
</evidence>
<evidence type="ECO:0000256" key="7">
    <source>
        <dbReference type="HAMAP-Rule" id="MF_00473"/>
    </source>
</evidence>
<dbReference type="PROSITE" id="PS51463">
    <property type="entry name" value="P_GLUCOSE_ISOMERASE_3"/>
    <property type="match status" value="1"/>
</dbReference>
<dbReference type="Proteomes" id="UP000266178">
    <property type="component" value="Unassembled WGS sequence"/>
</dbReference>
<dbReference type="RefSeq" id="WP_119356186.1">
    <property type="nucleotide sequence ID" value="NZ_BJXM01000013.1"/>
</dbReference>
<comment type="pathway">
    <text evidence="7">Carbohydrate biosynthesis; gluconeogenesis.</text>
</comment>
<keyword evidence="7" id="KW-0963">Cytoplasm</keyword>
<evidence type="ECO:0000313" key="9">
    <source>
        <dbReference type="EMBL" id="RIH93407.1"/>
    </source>
</evidence>
<dbReference type="AlphaFoldDB" id="A0A399F9R3"/>
<dbReference type="GO" id="GO:0006096">
    <property type="term" value="P:glycolytic process"/>
    <property type="evidence" value="ECO:0007669"/>
    <property type="project" value="UniProtKB-UniRule"/>
</dbReference>
<name>A0A399F9R3_9DEIN</name>
<dbReference type="EMBL" id="QWLB01000006">
    <property type="protein sequence ID" value="RIH93407.1"/>
    <property type="molecule type" value="Genomic_DNA"/>
</dbReference>
<gene>
    <name evidence="7 9" type="primary">pgi</name>
    <name evidence="9" type="ORF">Mgrana_00663</name>
</gene>
<dbReference type="CDD" id="cd05015">
    <property type="entry name" value="SIS_PGI_1"/>
    <property type="match status" value="1"/>
</dbReference>
<dbReference type="CDD" id="cd05016">
    <property type="entry name" value="SIS_PGI_2"/>
    <property type="match status" value="1"/>
</dbReference>
<evidence type="ECO:0000256" key="5">
    <source>
        <dbReference type="ARBA" id="ARBA00023235"/>
    </source>
</evidence>
<evidence type="ECO:0000256" key="8">
    <source>
        <dbReference type="RuleBase" id="RU000612"/>
    </source>
</evidence>
<dbReference type="HAMAP" id="MF_00473">
    <property type="entry name" value="G6P_isomerase"/>
    <property type="match status" value="1"/>
</dbReference>
<protein>
    <recommendedName>
        <fullName evidence="7">Glucose-6-phosphate isomerase</fullName>
        <shortName evidence="7">GPI</shortName>
        <ecNumber evidence="7">5.3.1.9</ecNumber>
    </recommendedName>
    <alternativeName>
        <fullName evidence="7">Phosphoglucose isomerase</fullName>
        <shortName evidence="7">PGI</shortName>
    </alternativeName>
    <alternativeName>
        <fullName evidence="7">Phosphohexose isomerase</fullName>
        <shortName evidence="7">PHI</shortName>
    </alternativeName>
</protein>
<sequence length="445" mass="49253">MLRLELHNLSVERVGAQGMDLAAELAANARKLEAARDSLVARKSNPEEFLGWMDTPEDTEAVREVLRYRQANPWVREFVVLGIGGSALGTQCVHAALGQGPVRLHIVDNVEPEPIQELLRSLDPRVSLVNVISKSGSTAETMAAFLVFRKWLEDSLGEDWKRHVVVTTDPARGLLRPYAQAEGLAAFEVPPAVGGRYSVTCPVGTLPLAFAEVDLDRLMAGARKANELATGPIGANLSAQTALVNERLAKKGMNICVFMPYSTRLRYLPDWFVQLHDESLGKMKDKQGREVRVGTTAVRAVGTTDQHAQVQLFREGPHDKLVTMVRLEHPTEDLEIPAVKGLESLDYLFGKSFFELLTAEAKATAHALAKAGQPNYTVTLERLDAYNLGWLLQHLMWQTAFLGELWNINAFDQPGVELGKEYTYALMGRKGYERLAQELKSEGVE</sequence>
<reference evidence="9 10" key="1">
    <citation type="submission" date="2018-08" db="EMBL/GenBank/DDBJ databases">
        <title>Meiothermus granaticius genome AF-68 sequencing project.</title>
        <authorList>
            <person name="Da Costa M.S."/>
            <person name="Albuquerque L."/>
            <person name="Raposo P."/>
            <person name="Froufe H.J.C."/>
            <person name="Barroso C.S."/>
            <person name="Egas C."/>
        </authorList>
    </citation>
    <scope>NUCLEOTIDE SEQUENCE [LARGE SCALE GENOMIC DNA]</scope>
    <source>
        <strain evidence="9 10">AF-68</strain>
    </source>
</reference>
<dbReference type="InterPro" id="IPR035476">
    <property type="entry name" value="SIS_PGI_1"/>
</dbReference>
<dbReference type="GO" id="GO:0006094">
    <property type="term" value="P:gluconeogenesis"/>
    <property type="evidence" value="ECO:0007669"/>
    <property type="project" value="UniProtKB-UniRule"/>
</dbReference>
<dbReference type="InterPro" id="IPR035482">
    <property type="entry name" value="SIS_PGI_2"/>
</dbReference>
<comment type="function">
    <text evidence="7">Catalyzes the reversible isomerization of glucose-6-phosphate to fructose-6-phosphate.</text>
</comment>
<comment type="subcellular location">
    <subcellularLocation>
        <location evidence="7">Cytoplasm</location>
    </subcellularLocation>
</comment>
<comment type="catalytic activity">
    <reaction evidence="6 7 8">
        <text>alpha-D-glucose 6-phosphate = beta-D-fructose 6-phosphate</text>
        <dbReference type="Rhea" id="RHEA:11816"/>
        <dbReference type="ChEBI" id="CHEBI:57634"/>
        <dbReference type="ChEBI" id="CHEBI:58225"/>
        <dbReference type="EC" id="5.3.1.9"/>
    </reaction>
</comment>
<dbReference type="OrthoDB" id="140919at2"/>
<evidence type="ECO:0000256" key="1">
    <source>
        <dbReference type="ARBA" id="ARBA00004926"/>
    </source>
</evidence>
<proteinExistence type="inferred from homology"/>
<dbReference type="Gene3D" id="3.40.50.10490">
    <property type="entry name" value="Glucose-6-phosphate isomerase like protein, domain 1"/>
    <property type="match status" value="2"/>
</dbReference>
<dbReference type="EC" id="5.3.1.9" evidence="7"/>
<dbReference type="GO" id="GO:0005829">
    <property type="term" value="C:cytosol"/>
    <property type="evidence" value="ECO:0007669"/>
    <property type="project" value="TreeGrafter"/>
</dbReference>
<keyword evidence="3 7" id="KW-0312">Gluconeogenesis</keyword>
<dbReference type="GO" id="GO:0004347">
    <property type="term" value="F:glucose-6-phosphate isomerase activity"/>
    <property type="evidence" value="ECO:0007669"/>
    <property type="project" value="UniProtKB-UniRule"/>
</dbReference>
<dbReference type="PANTHER" id="PTHR11469">
    <property type="entry name" value="GLUCOSE-6-PHOSPHATE ISOMERASE"/>
    <property type="match status" value="1"/>
</dbReference>
<keyword evidence="10" id="KW-1185">Reference proteome</keyword>
<dbReference type="GO" id="GO:0051156">
    <property type="term" value="P:glucose 6-phosphate metabolic process"/>
    <property type="evidence" value="ECO:0007669"/>
    <property type="project" value="TreeGrafter"/>
</dbReference>
<dbReference type="SUPFAM" id="SSF53697">
    <property type="entry name" value="SIS domain"/>
    <property type="match status" value="1"/>
</dbReference>
<organism evidence="9 10">
    <name type="scientific">Meiothermus granaticius NBRC 107808</name>
    <dbReference type="NCBI Taxonomy" id="1227551"/>
    <lineage>
        <taxon>Bacteria</taxon>
        <taxon>Thermotogati</taxon>
        <taxon>Deinococcota</taxon>
        <taxon>Deinococci</taxon>
        <taxon>Thermales</taxon>
        <taxon>Thermaceae</taxon>
        <taxon>Meiothermus</taxon>
    </lineage>
</organism>
<evidence type="ECO:0000313" key="10">
    <source>
        <dbReference type="Proteomes" id="UP000266178"/>
    </source>
</evidence>
<comment type="pathway">
    <text evidence="1 7 8">Carbohydrate degradation; glycolysis; D-glyceraldehyde 3-phosphate and glycerone phosphate from D-glucose: step 2/4.</text>
</comment>
<accession>A0A399F9R3</accession>
<feature type="active site" description="Proton donor" evidence="7">
    <location>
        <position position="278"/>
    </location>
</feature>
<keyword evidence="5 7" id="KW-0413">Isomerase</keyword>
<feature type="active site" evidence="7">
    <location>
        <position position="420"/>
    </location>
</feature>
<evidence type="ECO:0000256" key="4">
    <source>
        <dbReference type="ARBA" id="ARBA00023152"/>
    </source>
</evidence>
<dbReference type="PANTHER" id="PTHR11469:SF1">
    <property type="entry name" value="GLUCOSE-6-PHOSPHATE ISOMERASE"/>
    <property type="match status" value="1"/>
</dbReference>
<keyword evidence="4 7" id="KW-0324">Glycolysis</keyword>
<comment type="caution">
    <text evidence="9">The sequence shown here is derived from an EMBL/GenBank/DDBJ whole genome shotgun (WGS) entry which is preliminary data.</text>
</comment>
<dbReference type="GO" id="GO:0048029">
    <property type="term" value="F:monosaccharide binding"/>
    <property type="evidence" value="ECO:0007669"/>
    <property type="project" value="TreeGrafter"/>
</dbReference>